<keyword evidence="4" id="KW-0547">Nucleotide-binding</keyword>
<keyword evidence="7 9" id="KW-0234">DNA repair</keyword>
<sequence>MLRTLSIRDVVLIDRLDLTFGIGLGVFTGETGAGKSILLDSLGLALGARAEARLVRGGAAQAVVSAEFDLPQEHSVLDMLAEHGIAVGRDEPLVLRRVLAGDGRSRGYINDQAVSVSLLRRIGDELVEIHGQFDNQRLLNTSVHRVLLDAYGGHGDLLAAVGAAHRDWRAAVDARKRAVDALEEARRDEEFLRHALGELDDIAPEPGEESELSRQRQGMMNGEKLLEAMNQAAKDLGQGRGVERMLRDAVRALEPMVEKTEGALKAVLEPLELAQENISEALLQLERASQRVDLDPNHLEQLEERLFALRALARKHNVTVDDLAVLRETIAARLAEVDDGDAGVRKLTHAQAAARKAYEDAAAALSAARVAAADTLSHAVMAELAPLRLGAARFSVIVAGGGDADAWGEGGWDRIAFEVATNPGAPPGPLGKIASGGELSRFMLALKVVLSKADPVPTLIFDEVDSGIGGAAAAAVGQRLARMADEVQVLVVTHSPQVAARGENHWRVSKSAAPEGVRTRVEELSRADRQEEIARMLAGERVTDEARAAADSLLQGTES</sequence>
<evidence type="ECO:0000256" key="9">
    <source>
        <dbReference type="PIRNR" id="PIRNR003128"/>
    </source>
</evidence>
<evidence type="ECO:0000256" key="5">
    <source>
        <dbReference type="ARBA" id="ARBA00022763"/>
    </source>
</evidence>
<dbReference type="InterPro" id="IPR003395">
    <property type="entry name" value="RecF/RecN/SMC_N"/>
</dbReference>
<evidence type="ECO:0000313" key="12">
    <source>
        <dbReference type="EMBL" id="TCS62203.1"/>
    </source>
</evidence>
<name>A0A4R3JAZ3_9PROT</name>
<evidence type="ECO:0000256" key="10">
    <source>
        <dbReference type="SAM" id="Coils"/>
    </source>
</evidence>
<dbReference type="Proteomes" id="UP000295304">
    <property type="component" value="Unassembled WGS sequence"/>
</dbReference>
<keyword evidence="13" id="KW-1185">Reference proteome</keyword>
<feature type="domain" description="RecF/RecN/SMC N-terminal" evidence="11">
    <location>
        <begin position="14"/>
        <end position="510"/>
    </location>
</feature>
<gene>
    <name evidence="12" type="ORF">EDD55_106161</name>
</gene>
<keyword evidence="6" id="KW-0067">ATP-binding</keyword>
<keyword evidence="10" id="KW-0175">Coiled coil</keyword>
<dbReference type="EMBL" id="SLZW01000006">
    <property type="protein sequence ID" value="TCS62203.1"/>
    <property type="molecule type" value="Genomic_DNA"/>
</dbReference>
<accession>A0A4R3JAZ3</accession>
<dbReference type="FunFam" id="3.40.50.300:FF:000319">
    <property type="entry name" value="DNA repair protein RecN"/>
    <property type="match status" value="1"/>
</dbReference>
<dbReference type="CDD" id="cd03241">
    <property type="entry name" value="ABC_RecN"/>
    <property type="match status" value="2"/>
</dbReference>
<reference evidence="12 13" key="1">
    <citation type="submission" date="2019-03" db="EMBL/GenBank/DDBJ databases">
        <title>Genomic Encyclopedia of Type Strains, Phase IV (KMG-IV): sequencing the most valuable type-strain genomes for metagenomic binning, comparative biology and taxonomic classification.</title>
        <authorList>
            <person name="Goeker M."/>
        </authorList>
    </citation>
    <scope>NUCLEOTIDE SEQUENCE [LARGE SCALE GENOMIC DNA]</scope>
    <source>
        <strain evidence="12 13">DSM 101688</strain>
    </source>
</reference>
<evidence type="ECO:0000256" key="8">
    <source>
        <dbReference type="ARBA" id="ARBA00033408"/>
    </source>
</evidence>
<dbReference type="NCBIfam" id="NF008121">
    <property type="entry name" value="PRK10869.1"/>
    <property type="match status" value="1"/>
</dbReference>
<dbReference type="PIRSF" id="PIRSF003128">
    <property type="entry name" value="RecN"/>
    <property type="match status" value="1"/>
</dbReference>
<evidence type="ECO:0000259" key="11">
    <source>
        <dbReference type="Pfam" id="PF02463"/>
    </source>
</evidence>
<feature type="coiled-coil region" evidence="10">
    <location>
        <begin position="271"/>
        <end position="319"/>
    </location>
</feature>
<evidence type="ECO:0000256" key="6">
    <source>
        <dbReference type="ARBA" id="ARBA00022840"/>
    </source>
</evidence>
<dbReference type="PANTHER" id="PTHR11059:SF0">
    <property type="entry name" value="DNA REPAIR PROTEIN RECN"/>
    <property type="match status" value="1"/>
</dbReference>
<evidence type="ECO:0000256" key="3">
    <source>
        <dbReference type="ARBA" id="ARBA00021315"/>
    </source>
</evidence>
<dbReference type="PANTHER" id="PTHR11059">
    <property type="entry name" value="DNA REPAIR PROTEIN RECN"/>
    <property type="match status" value="1"/>
</dbReference>
<dbReference type="SUPFAM" id="SSF52540">
    <property type="entry name" value="P-loop containing nucleoside triphosphate hydrolases"/>
    <property type="match status" value="2"/>
</dbReference>
<dbReference type="Pfam" id="PF02463">
    <property type="entry name" value="SMC_N"/>
    <property type="match status" value="1"/>
</dbReference>
<dbReference type="GO" id="GO:0009432">
    <property type="term" value="P:SOS response"/>
    <property type="evidence" value="ECO:0007669"/>
    <property type="project" value="TreeGrafter"/>
</dbReference>
<comment type="caution">
    <text evidence="12">The sequence shown here is derived from an EMBL/GenBank/DDBJ whole genome shotgun (WGS) entry which is preliminary data.</text>
</comment>
<evidence type="ECO:0000256" key="7">
    <source>
        <dbReference type="ARBA" id="ARBA00023204"/>
    </source>
</evidence>
<evidence type="ECO:0000256" key="2">
    <source>
        <dbReference type="ARBA" id="ARBA00009441"/>
    </source>
</evidence>
<organism evidence="12 13">
    <name type="scientific">Varunaivibrio sulfuroxidans</name>
    <dbReference type="NCBI Taxonomy" id="1773489"/>
    <lineage>
        <taxon>Bacteria</taxon>
        <taxon>Pseudomonadati</taxon>
        <taxon>Pseudomonadota</taxon>
        <taxon>Alphaproteobacteria</taxon>
        <taxon>Rhodospirillales</taxon>
        <taxon>Magnetovibrionaceae</taxon>
        <taxon>Varunaivibrio</taxon>
    </lineage>
</organism>
<dbReference type="Gene3D" id="3.40.50.300">
    <property type="entry name" value="P-loop containing nucleotide triphosphate hydrolases"/>
    <property type="match status" value="2"/>
</dbReference>
<dbReference type="GO" id="GO:0005524">
    <property type="term" value="F:ATP binding"/>
    <property type="evidence" value="ECO:0007669"/>
    <property type="project" value="UniProtKB-KW"/>
</dbReference>
<dbReference type="NCBIfam" id="TIGR00634">
    <property type="entry name" value="recN"/>
    <property type="match status" value="1"/>
</dbReference>
<dbReference type="RefSeq" id="WP_132939277.1">
    <property type="nucleotide sequence ID" value="NZ_CP119676.1"/>
</dbReference>
<dbReference type="OrthoDB" id="9806954at2"/>
<dbReference type="GO" id="GO:0043590">
    <property type="term" value="C:bacterial nucleoid"/>
    <property type="evidence" value="ECO:0007669"/>
    <property type="project" value="TreeGrafter"/>
</dbReference>
<proteinExistence type="inferred from homology"/>
<protein>
    <recommendedName>
        <fullName evidence="3 9">DNA repair protein RecN</fullName>
    </recommendedName>
    <alternativeName>
        <fullName evidence="8 9">Recombination protein N</fullName>
    </alternativeName>
</protein>
<dbReference type="GO" id="GO:0006281">
    <property type="term" value="P:DNA repair"/>
    <property type="evidence" value="ECO:0007669"/>
    <property type="project" value="UniProtKB-KW"/>
</dbReference>
<dbReference type="AlphaFoldDB" id="A0A4R3JAZ3"/>
<keyword evidence="5 9" id="KW-0227">DNA damage</keyword>
<dbReference type="FunFam" id="3.40.50.300:FF:000356">
    <property type="entry name" value="DNA repair protein RecN"/>
    <property type="match status" value="1"/>
</dbReference>
<dbReference type="InterPro" id="IPR027417">
    <property type="entry name" value="P-loop_NTPase"/>
</dbReference>
<dbReference type="InterPro" id="IPR004604">
    <property type="entry name" value="DNA_recomb/repair_RecN"/>
</dbReference>
<evidence type="ECO:0000256" key="1">
    <source>
        <dbReference type="ARBA" id="ARBA00003618"/>
    </source>
</evidence>
<evidence type="ECO:0000313" key="13">
    <source>
        <dbReference type="Proteomes" id="UP000295304"/>
    </source>
</evidence>
<evidence type="ECO:0000256" key="4">
    <source>
        <dbReference type="ARBA" id="ARBA00022741"/>
    </source>
</evidence>
<comment type="similarity">
    <text evidence="2 9">Belongs to the RecN family.</text>
</comment>
<comment type="function">
    <text evidence="1 9">May be involved in recombinational repair of damaged DNA.</text>
</comment>
<dbReference type="GO" id="GO:0006310">
    <property type="term" value="P:DNA recombination"/>
    <property type="evidence" value="ECO:0007669"/>
    <property type="project" value="InterPro"/>
</dbReference>